<feature type="region of interest" description="Disordered" evidence="1">
    <location>
        <begin position="722"/>
        <end position="780"/>
    </location>
</feature>
<feature type="compositionally biased region" description="Low complexity" evidence="1">
    <location>
        <begin position="731"/>
        <end position="766"/>
    </location>
</feature>
<evidence type="ECO:0000313" key="3">
    <source>
        <dbReference type="Proteomes" id="UP000307326"/>
    </source>
</evidence>
<reference evidence="3" key="1">
    <citation type="submission" date="2019-03" db="EMBL/GenBank/DDBJ databases">
        <authorList>
            <person name="Bockoven R."/>
            <person name="Gutierrez J."/>
            <person name="Newkirk H."/>
            <person name="Liu M."/>
            <person name="Ramsey J."/>
            <person name="Cahill J."/>
        </authorList>
    </citation>
    <scope>NUCLEOTIDE SEQUENCE [LARGE SCALE GENOMIC DNA]</scope>
</reference>
<protein>
    <submittedName>
        <fullName evidence="2">Portal protein</fullName>
    </submittedName>
</protein>
<keyword evidence="3" id="KW-1185">Reference proteome</keyword>
<proteinExistence type="predicted"/>
<accession>A0A482MG78</accession>
<organism evidence="2 3">
    <name type="scientific">Serratia phage Parlo</name>
    <dbReference type="NCBI Taxonomy" id="2557554"/>
    <lineage>
        <taxon>Viruses</taxon>
        <taxon>Duplodnaviria</taxon>
        <taxon>Heunggongvirae</taxon>
        <taxon>Uroviricota</taxon>
        <taxon>Caudoviricetes</taxon>
        <taxon>Parlovirus</taxon>
        <taxon>Parlovirus parlo</taxon>
    </lineage>
</organism>
<evidence type="ECO:0000256" key="1">
    <source>
        <dbReference type="SAM" id="MobiDB-lite"/>
    </source>
</evidence>
<dbReference type="EMBL" id="MK618715">
    <property type="protein sequence ID" value="QBQ72209.1"/>
    <property type="molecule type" value="Genomic_DNA"/>
</dbReference>
<dbReference type="Proteomes" id="UP000307326">
    <property type="component" value="Segment"/>
</dbReference>
<evidence type="ECO:0000313" key="2">
    <source>
        <dbReference type="EMBL" id="QBQ72209.1"/>
    </source>
</evidence>
<sequence length="780" mass="88151">MFDKDDEVISTGMNFGDGKLISASPYDRMPEDDEELEEPEGHELDTDEMQEMHRQLLGRYENELDRQGENRDDMAIDEDFYDNIQWTEEDAAALKERGQMPLVYNVISSSVNWVIGTEKRGRTDFRILPRRKDGSKPAERKTKLLKYLSDVNRTPFHFSRAFEDCVKVGIGWVEDGVQGDDDGEPIYSRYESWRNILWDSACTEKDLSDARYIFRVKWVDLDIAISMFPDRKEYLKQSAVEYQHYGIDNQGDYAMDSMEAERESYSSTRSNQLEFKRERVRMIECWFRKPANVRVMSGGDFAGEIFDSESPAVAHQAQIDAGRAVVVEKVRMRMHVAIFTPCALMYIGESPYRHNGYPFTPIWCYRRGRDGMPYGMIRGMRDIQQDINKRASKALWILSTNKAIIDEGAVEDIDEFREEVSRPDAIIVKKTGKEIIINAERELAPAHLDLMSRSIAMIQSQSGVTDENLGRATNATSGKAITARQEQGSMATAGIFDNLRFAKQVQGEKQLSLVEQYFDQEKEFRITNMRGTPEYITINDGLPENDIVRSKADFIISESDWRASVRQAQTEELMALLAQLAPVAPQVAMVMLDLIIEGMDITNRDELVKRIRDVTGMRDPDAEELTPEEKAAAEAKAKAEQAAQELQQRDALATIAGKEAKAQRDQVAAQKDAATIQKIGADTANVNVATQQAAMGTATTALQIPQAVPAADTILKEAGFVSRSEQEQMAEEQAMQEQQAMEAQQQQQQMEQEAQQQAQAEQQAQQSGDPAQGMPQPPQQ</sequence>
<name>A0A482MG78_9CAUD</name>
<dbReference type="InterPro" id="IPR032427">
    <property type="entry name" value="P22_portal"/>
</dbReference>
<feature type="region of interest" description="Disordered" evidence="1">
    <location>
        <begin position="1"/>
        <end position="44"/>
    </location>
</feature>
<gene>
    <name evidence="2" type="ORF">CPT_Parlo_060</name>
</gene>
<dbReference type="Pfam" id="PF16510">
    <property type="entry name" value="P22_portal"/>
    <property type="match status" value="1"/>
</dbReference>